<organism evidence="1 2">
    <name type="scientific">Leptospira brenneri</name>
    <dbReference type="NCBI Taxonomy" id="2023182"/>
    <lineage>
        <taxon>Bacteria</taxon>
        <taxon>Pseudomonadati</taxon>
        <taxon>Spirochaetota</taxon>
        <taxon>Spirochaetia</taxon>
        <taxon>Leptospirales</taxon>
        <taxon>Leptospiraceae</taxon>
        <taxon>Leptospira</taxon>
    </lineage>
</organism>
<dbReference type="OrthoDB" id="322818at2"/>
<gene>
    <name evidence="1" type="ORF">EHQ30_13110</name>
</gene>
<name>A0A5F1Z613_9LEPT</name>
<sequence length="287" mass="33160">MTKKLQFLITISLIIYSGSIHAIDRYFILYGLKLGQKMDVASQLFGKPFKSEKFNDGFRYEAFKIKDHILVVEANNTRPDLIWGIQIQGKSNPENLGINGLNLSDNESKIIEIFGKPDEIRDSFDEITKEKISGTKYYSYDKQSNFSIETTNNLVSSIKITFNGYNQSKEEFDILNFIEILKNKNLYLVANNLATDLTLKKETNFVIQNSLIDTLISKNEFSEFLFNPETGLITITSKDVIESFPIRDKNNNLIAYYFKVSLNKKNVHVFFLRSFEGWILKEVNFNN</sequence>
<proteinExistence type="predicted"/>
<protein>
    <recommendedName>
        <fullName evidence="3">DUF4309 domain-containing protein</fullName>
    </recommendedName>
</protein>
<keyword evidence="2" id="KW-1185">Reference proteome</keyword>
<accession>A0A5F1Z613</accession>
<dbReference type="EMBL" id="RQFP01000010">
    <property type="protein sequence ID" value="TGK92463.1"/>
    <property type="molecule type" value="Genomic_DNA"/>
</dbReference>
<dbReference type="AlphaFoldDB" id="A0A5F1Z613"/>
<evidence type="ECO:0008006" key="3">
    <source>
        <dbReference type="Google" id="ProtNLM"/>
    </source>
</evidence>
<evidence type="ECO:0000313" key="2">
    <source>
        <dbReference type="Proteomes" id="UP000297891"/>
    </source>
</evidence>
<dbReference type="Proteomes" id="UP000297891">
    <property type="component" value="Unassembled WGS sequence"/>
</dbReference>
<dbReference type="RefSeq" id="WP_135677049.1">
    <property type="nucleotide sequence ID" value="NZ_RQFP01000010.1"/>
</dbReference>
<reference evidence="1" key="1">
    <citation type="journal article" date="2019" name="PLoS Negl. Trop. Dis.">
        <title>Revisiting the worldwide diversity of Leptospira species in the environment.</title>
        <authorList>
            <person name="Vincent A.T."/>
            <person name="Schiettekatte O."/>
            <person name="Bourhy P."/>
            <person name="Veyrier F.J."/>
            <person name="Picardeau M."/>
        </authorList>
    </citation>
    <scope>NUCLEOTIDE SEQUENCE [LARGE SCALE GENOMIC DNA]</scope>
    <source>
        <strain evidence="1">201800277</strain>
    </source>
</reference>
<evidence type="ECO:0000313" key="1">
    <source>
        <dbReference type="EMBL" id="TGK92463.1"/>
    </source>
</evidence>
<comment type="caution">
    <text evidence="1">The sequence shown here is derived from an EMBL/GenBank/DDBJ whole genome shotgun (WGS) entry which is preliminary data.</text>
</comment>